<reference evidence="1" key="1">
    <citation type="submission" date="2022-12" db="EMBL/GenBank/DDBJ databases">
        <title>Reference genome sequencing for broad-spectrum identification of bacterial and archaeal isolates by mass spectrometry.</title>
        <authorList>
            <person name="Sekiguchi Y."/>
            <person name="Tourlousse D.M."/>
        </authorList>
    </citation>
    <scope>NUCLEOTIDE SEQUENCE</scope>
    <source>
        <strain evidence="1">LLR39Z86</strain>
    </source>
</reference>
<dbReference type="InterPro" id="IPR036410">
    <property type="entry name" value="HSP_DnaJ_Cys-rich_dom_sf"/>
</dbReference>
<keyword evidence="2" id="KW-1185">Reference proteome</keyword>
<protein>
    <submittedName>
        <fullName evidence="1">Uncharacterized protein</fullName>
    </submittedName>
</protein>
<dbReference type="AlphaFoldDB" id="A0A9W6G5K9"/>
<comment type="caution">
    <text evidence="1">The sequence shown here is derived from an EMBL/GenBank/DDBJ whole genome shotgun (WGS) entry which is preliminary data.</text>
</comment>
<dbReference type="EMBL" id="BSDT01000001">
    <property type="protein sequence ID" value="GLI41525.1"/>
    <property type="molecule type" value="Genomic_DNA"/>
</dbReference>
<dbReference type="Proteomes" id="UP001144313">
    <property type="component" value="Unassembled WGS sequence"/>
</dbReference>
<accession>A0A9W6G5K9</accession>
<dbReference type="RefSeq" id="WP_281846121.1">
    <property type="nucleotide sequence ID" value="NZ_BSDT01000001.1"/>
</dbReference>
<gene>
    <name evidence="1" type="ORF">GALLR39Z86_13750</name>
</gene>
<organism evidence="1 2">
    <name type="scientific">Glycomyces algeriensis</name>
    <dbReference type="NCBI Taxonomy" id="256037"/>
    <lineage>
        <taxon>Bacteria</taxon>
        <taxon>Bacillati</taxon>
        <taxon>Actinomycetota</taxon>
        <taxon>Actinomycetes</taxon>
        <taxon>Glycomycetales</taxon>
        <taxon>Glycomycetaceae</taxon>
        <taxon>Glycomyces</taxon>
    </lineage>
</organism>
<name>A0A9W6G5K9_9ACTN</name>
<evidence type="ECO:0000313" key="1">
    <source>
        <dbReference type="EMBL" id="GLI41525.1"/>
    </source>
</evidence>
<sequence>MPLPLAAIVLGLAAALVYAFRLWAFPYGRCIWCRGDGIRGGTYCRRCDGSGRRVRLGRRIHDRLRREYRNGIR</sequence>
<proteinExistence type="predicted"/>
<dbReference type="SUPFAM" id="SSF57938">
    <property type="entry name" value="DnaJ/Hsp40 cysteine-rich domain"/>
    <property type="match status" value="1"/>
</dbReference>
<evidence type="ECO:0000313" key="2">
    <source>
        <dbReference type="Proteomes" id="UP001144313"/>
    </source>
</evidence>